<dbReference type="EC" id="1.5.1.2" evidence="9 10"/>
<dbReference type="Gene3D" id="3.40.50.720">
    <property type="entry name" value="NAD(P)-binding Rossmann-like Domain"/>
    <property type="match status" value="1"/>
</dbReference>
<comment type="catalytic activity">
    <reaction evidence="9">
        <text>L-proline + NAD(+) = (S)-1-pyrroline-5-carboxylate + NADH + 2 H(+)</text>
        <dbReference type="Rhea" id="RHEA:14105"/>
        <dbReference type="ChEBI" id="CHEBI:15378"/>
        <dbReference type="ChEBI" id="CHEBI:17388"/>
        <dbReference type="ChEBI" id="CHEBI:57540"/>
        <dbReference type="ChEBI" id="CHEBI:57945"/>
        <dbReference type="ChEBI" id="CHEBI:60039"/>
        <dbReference type="EC" id="1.5.1.2"/>
    </reaction>
</comment>
<dbReference type="Gene3D" id="1.10.3730.10">
    <property type="entry name" value="ProC C-terminal domain-like"/>
    <property type="match status" value="1"/>
</dbReference>
<dbReference type="FunFam" id="3.40.50.720:FF:000190">
    <property type="entry name" value="Pyrroline-5-carboxylate reductase"/>
    <property type="match status" value="1"/>
</dbReference>
<dbReference type="UniPathway" id="UPA00098">
    <property type="reaction ID" value="UER00361"/>
</dbReference>
<evidence type="ECO:0000256" key="7">
    <source>
        <dbReference type="ARBA" id="ARBA00023002"/>
    </source>
</evidence>
<dbReference type="PIRSF" id="PIRSF000193">
    <property type="entry name" value="Pyrrol-5-carb_rd"/>
    <property type="match status" value="1"/>
</dbReference>
<dbReference type="KEGG" id="ccho:CCHOA_10540"/>
<dbReference type="GO" id="GO:0004735">
    <property type="term" value="F:pyrroline-5-carboxylate reductase activity"/>
    <property type="evidence" value="ECO:0007669"/>
    <property type="project" value="UniProtKB-UniRule"/>
</dbReference>
<evidence type="ECO:0000256" key="11">
    <source>
        <dbReference type="PIRSR" id="PIRSR000193-1"/>
    </source>
</evidence>
<dbReference type="RefSeq" id="WP_123929901.1">
    <property type="nucleotide sequence ID" value="NZ_CP033896.1"/>
</dbReference>
<keyword evidence="5 9" id="KW-0641">Proline biosynthesis</keyword>
<evidence type="ECO:0000259" key="13">
    <source>
        <dbReference type="Pfam" id="PF03807"/>
    </source>
</evidence>
<dbReference type="Pfam" id="PF14748">
    <property type="entry name" value="P5CR_dimer"/>
    <property type="match status" value="1"/>
</dbReference>
<keyword evidence="4 9" id="KW-0028">Amino-acid biosynthesis</keyword>
<sequence length="270" mass="28291">MTNTVAIIGGGKIGEALLAGLIAGDTDPATIRVTNRREDRNETLSDTYGVTALTDNKQAVTDADVVFLCVKPYATAEVLAEIAETLDDNDQDTVVVSMAAGIPLATLEDVVSAGTAIVRVMPNTPMLVQRGMSAVAPGRFVTEEQLDTITTMLETVGQVAVVEESEMDVVTALSGSSPAYFFLFAESLIEAGVSHGLTRELARELVVTTLEGAGTMLRESEEEPASLRADVSSPGGTTVAAVRALEEHGIRAACYRAVDACAQRSKELGA</sequence>
<dbReference type="OrthoDB" id="9805754at2"/>
<comment type="subcellular location">
    <subcellularLocation>
        <location evidence="1 9">Cytoplasm</location>
    </subcellularLocation>
</comment>
<evidence type="ECO:0000256" key="5">
    <source>
        <dbReference type="ARBA" id="ARBA00022650"/>
    </source>
</evidence>
<evidence type="ECO:0000256" key="12">
    <source>
        <dbReference type="RuleBase" id="RU003903"/>
    </source>
</evidence>
<dbReference type="SUPFAM" id="SSF48179">
    <property type="entry name" value="6-phosphogluconate dehydrogenase C-terminal domain-like"/>
    <property type="match status" value="1"/>
</dbReference>
<dbReference type="Pfam" id="PF03807">
    <property type="entry name" value="F420_oxidored"/>
    <property type="match status" value="1"/>
</dbReference>
<dbReference type="SUPFAM" id="SSF51735">
    <property type="entry name" value="NAD(P)-binding Rossmann-fold domains"/>
    <property type="match status" value="1"/>
</dbReference>
<dbReference type="EMBL" id="CP033896">
    <property type="protein sequence ID" value="AZA14487.1"/>
    <property type="molecule type" value="Genomic_DNA"/>
</dbReference>
<dbReference type="InterPro" id="IPR000304">
    <property type="entry name" value="Pyrroline-COOH_reductase"/>
</dbReference>
<dbReference type="HAMAP" id="MF_01925">
    <property type="entry name" value="P5C_reductase"/>
    <property type="match status" value="1"/>
</dbReference>
<dbReference type="AlphaFoldDB" id="A0A3G6J8U4"/>
<evidence type="ECO:0000313" key="15">
    <source>
        <dbReference type="EMBL" id="AZA14487.1"/>
    </source>
</evidence>
<feature type="domain" description="Pyrroline-5-carboxylate reductase dimerisation" evidence="14">
    <location>
        <begin position="164"/>
        <end position="268"/>
    </location>
</feature>
<dbReference type="InterPro" id="IPR029036">
    <property type="entry name" value="P5CR_dimer"/>
</dbReference>
<dbReference type="PROSITE" id="PS00521">
    <property type="entry name" value="P5CR"/>
    <property type="match status" value="1"/>
</dbReference>
<feature type="domain" description="Pyrroline-5-carboxylate reductase catalytic N-terminal" evidence="13">
    <location>
        <begin position="4"/>
        <end position="101"/>
    </location>
</feature>
<comment type="pathway">
    <text evidence="9 12">Amino-acid biosynthesis; L-proline biosynthesis; L-proline from L-glutamate 5-semialdehyde: step 1/1.</text>
</comment>
<evidence type="ECO:0000256" key="2">
    <source>
        <dbReference type="ARBA" id="ARBA00005525"/>
    </source>
</evidence>
<dbReference type="InterPro" id="IPR008927">
    <property type="entry name" value="6-PGluconate_DH-like_C_sf"/>
</dbReference>
<name>A0A3G6J8U4_9CORY</name>
<evidence type="ECO:0000256" key="9">
    <source>
        <dbReference type="HAMAP-Rule" id="MF_01925"/>
    </source>
</evidence>
<dbReference type="GO" id="GO:0055129">
    <property type="term" value="P:L-proline biosynthetic process"/>
    <property type="evidence" value="ECO:0007669"/>
    <property type="project" value="UniProtKB-UniRule"/>
</dbReference>
<dbReference type="NCBIfam" id="TIGR00112">
    <property type="entry name" value="proC"/>
    <property type="match status" value="1"/>
</dbReference>
<keyword evidence="7 9" id="KW-0560">Oxidoreductase</keyword>
<dbReference type="FunFam" id="1.10.3730.10:FF:000001">
    <property type="entry name" value="Pyrroline-5-carboxylate reductase"/>
    <property type="match status" value="1"/>
</dbReference>
<protein>
    <recommendedName>
        <fullName evidence="9 10">Pyrroline-5-carboxylate reductase</fullName>
        <shortName evidence="9">P5C reductase</shortName>
        <shortName evidence="9">P5CR</shortName>
        <ecNumber evidence="9 10">1.5.1.2</ecNumber>
    </recommendedName>
    <alternativeName>
        <fullName evidence="9">PCA reductase</fullName>
    </alternativeName>
</protein>
<evidence type="ECO:0000256" key="4">
    <source>
        <dbReference type="ARBA" id="ARBA00022605"/>
    </source>
</evidence>
<evidence type="ECO:0000256" key="6">
    <source>
        <dbReference type="ARBA" id="ARBA00022857"/>
    </source>
</evidence>
<keyword evidence="3 9" id="KW-0963">Cytoplasm</keyword>
<dbReference type="InterPro" id="IPR053790">
    <property type="entry name" value="P5CR-like_CS"/>
</dbReference>
<evidence type="ECO:0000256" key="8">
    <source>
        <dbReference type="ARBA" id="ARBA00058118"/>
    </source>
</evidence>
<feature type="binding site" evidence="11">
    <location>
        <position position="56"/>
    </location>
    <ligand>
        <name>NADPH</name>
        <dbReference type="ChEBI" id="CHEBI:57783"/>
    </ligand>
</feature>
<dbReference type="InterPro" id="IPR028939">
    <property type="entry name" value="P5C_Rdtase_cat_N"/>
</dbReference>
<reference evidence="15 16" key="1">
    <citation type="submission" date="2018-11" db="EMBL/GenBank/DDBJ databases">
        <authorList>
            <person name="Kleinhagauer T."/>
            <person name="Glaeser S.P."/>
            <person name="Spergser J."/>
            <person name="Ruckert C."/>
            <person name="Kaempfer P."/>
            <person name="Busse H.-J."/>
        </authorList>
    </citation>
    <scope>NUCLEOTIDE SEQUENCE [LARGE SCALE GENOMIC DNA]</scope>
    <source>
        <strain evidence="15 16">200CH</strain>
    </source>
</reference>
<evidence type="ECO:0000256" key="1">
    <source>
        <dbReference type="ARBA" id="ARBA00004496"/>
    </source>
</evidence>
<comment type="catalytic activity">
    <reaction evidence="9 12">
        <text>L-proline + NADP(+) = (S)-1-pyrroline-5-carboxylate + NADPH + 2 H(+)</text>
        <dbReference type="Rhea" id="RHEA:14109"/>
        <dbReference type="ChEBI" id="CHEBI:15378"/>
        <dbReference type="ChEBI" id="CHEBI:17388"/>
        <dbReference type="ChEBI" id="CHEBI:57783"/>
        <dbReference type="ChEBI" id="CHEBI:58349"/>
        <dbReference type="ChEBI" id="CHEBI:60039"/>
        <dbReference type="EC" id="1.5.1.2"/>
    </reaction>
</comment>
<proteinExistence type="inferred from homology"/>
<organism evidence="15 16">
    <name type="scientific">Corynebacterium choanae</name>
    <dbReference type="NCBI Taxonomy" id="1862358"/>
    <lineage>
        <taxon>Bacteria</taxon>
        <taxon>Bacillati</taxon>
        <taxon>Actinomycetota</taxon>
        <taxon>Actinomycetes</taxon>
        <taxon>Mycobacteriales</taxon>
        <taxon>Corynebacteriaceae</taxon>
        <taxon>Corynebacterium</taxon>
    </lineage>
</organism>
<accession>A0A3G6J8U4</accession>
<gene>
    <name evidence="9 15" type="primary">proC</name>
    <name evidence="15" type="ORF">CCHOA_10540</name>
</gene>
<dbReference type="PANTHER" id="PTHR11645">
    <property type="entry name" value="PYRROLINE-5-CARBOXYLATE REDUCTASE"/>
    <property type="match status" value="1"/>
</dbReference>
<evidence type="ECO:0000256" key="3">
    <source>
        <dbReference type="ARBA" id="ARBA00022490"/>
    </source>
</evidence>
<dbReference type="PANTHER" id="PTHR11645:SF0">
    <property type="entry name" value="PYRROLINE-5-CARBOXYLATE REDUCTASE 3"/>
    <property type="match status" value="1"/>
</dbReference>
<dbReference type="InterPro" id="IPR036291">
    <property type="entry name" value="NAD(P)-bd_dom_sf"/>
</dbReference>
<dbReference type="Proteomes" id="UP000269019">
    <property type="component" value="Chromosome"/>
</dbReference>
<evidence type="ECO:0000259" key="14">
    <source>
        <dbReference type="Pfam" id="PF14748"/>
    </source>
</evidence>
<comment type="similarity">
    <text evidence="2 9 12">Belongs to the pyrroline-5-carboxylate reductase family.</text>
</comment>
<dbReference type="GO" id="GO:0005737">
    <property type="term" value="C:cytoplasm"/>
    <property type="evidence" value="ECO:0007669"/>
    <property type="project" value="UniProtKB-SubCell"/>
</dbReference>
<comment type="function">
    <text evidence="8 9">Catalyzes the reduction of 1-pyrroline-5-carboxylate (PCA) to L-proline.</text>
</comment>
<keyword evidence="16" id="KW-1185">Reference proteome</keyword>
<evidence type="ECO:0000256" key="10">
    <source>
        <dbReference type="NCBIfam" id="TIGR00112"/>
    </source>
</evidence>
<evidence type="ECO:0000313" key="16">
    <source>
        <dbReference type="Proteomes" id="UP000269019"/>
    </source>
</evidence>
<keyword evidence="6 9" id="KW-0521">NADP</keyword>